<proteinExistence type="predicted"/>
<dbReference type="RefSeq" id="WP_121623901.1">
    <property type="nucleotide sequence ID" value="NZ_JACIIW010000001.1"/>
</dbReference>
<comment type="caution">
    <text evidence="1">The sequence shown here is derived from an EMBL/GenBank/DDBJ whole genome shotgun (WGS) entry which is preliminary data.</text>
</comment>
<evidence type="ECO:0008006" key="3">
    <source>
        <dbReference type="Google" id="ProtNLM"/>
    </source>
</evidence>
<evidence type="ECO:0000313" key="1">
    <source>
        <dbReference type="EMBL" id="RLP77723.1"/>
    </source>
</evidence>
<accession>A0A3L7ABK5</accession>
<reference evidence="1 2" key="1">
    <citation type="submission" date="2018-10" db="EMBL/GenBank/DDBJ databases">
        <title>Xanthobacter tagetidis genome sequencing and assembly.</title>
        <authorList>
            <person name="Maclea K.S."/>
            <person name="Goen A.E."/>
            <person name="Fatima S.A."/>
        </authorList>
    </citation>
    <scope>NUCLEOTIDE SEQUENCE [LARGE SCALE GENOMIC DNA]</scope>
    <source>
        <strain evidence="1 2">ATCC 700314</strain>
    </source>
</reference>
<keyword evidence="2" id="KW-1185">Reference proteome</keyword>
<dbReference type="OrthoDB" id="7961084at2"/>
<dbReference type="AlphaFoldDB" id="A0A3L7ABK5"/>
<protein>
    <recommendedName>
        <fullName evidence="3">Lipocalin-like domain-containing protein</fullName>
    </recommendedName>
</protein>
<gene>
    <name evidence="1" type="ORF">D9R14_13785</name>
</gene>
<evidence type="ECO:0000313" key="2">
    <source>
        <dbReference type="Proteomes" id="UP000269692"/>
    </source>
</evidence>
<organism evidence="1 2">
    <name type="scientific">Xanthobacter tagetidis</name>
    <dbReference type="NCBI Taxonomy" id="60216"/>
    <lineage>
        <taxon>Bacteria</taxon>
        <taxon>Pseudomonadati</taxon>
        <taxon>Pseudomonadota</taxon>
        <taxon>Alphaproteobacteria</taxon>
        <taxon>Hyphomicrobiales</taxon>
        <taxon>Xanthobacteraceae</taxon>
        <taxon>Xanthobacter</taxon>
    </lineage>
</organism>
<dbReference type="EMBL" id="RCTF01000010">
    <property type="protein sequence ID" value="RLP77723.1"/>
    <property type="molecule type" value="Genomic_DNA"/>
</dbReference>
<name>A0A3L7ABK5_9HYPH</name>
<dbReference type="Proteomes" id="UP000269692">
    <property type="component" value="Unassembled WGS sequence"/>
</dbReference>
<sequence length="174" mass="18963">MLTQTVEHETSCDRTRRRGAVRRPWGAAIAVTFALALAACETTPSAPPMPARVQYTSPIPADSLVGRWGLAAYHRPDDAARTETQARAQCSNPYVISAGPNGGVLMYLADDNKLTELVSKQVAGGPTYIGPPDMDPGSEKDRQVLRFDGKVLVLKWVDPEISKRYGTMVFVRCT</sequence>